<organism evidence="1">
    <name type="scientific">marine sediment metagenome</name>
    <dbReference type="NCBI Taxonomy" id="412755"/>
    <lineage>
        <taxon>unclassified sequences</taxon>
        <taxon>metagenomes</taxon>
        <taxon>ecological metagenomes</taxon>
    </lineage>
</organism>
<sequence length="30" mass="3558">MVDEENEQKKKIKEAEKLYQKGLVYGQESD</sequence>
<name>X1EQY9_9ZZZZ</name>
<proteinExistence type="predicted"/>
<accession>X1EQY9</accession>
<dbReference type="AlphaFoldDB" id="X1EQY9"/>
<dbReference type="EMBL" id="BARU01010671">
    <property type="protein sequence ID" value="GAH35811.1"/>
    <property type="molecule type" value="Genomic_DNA"/>
</dbReference>
<evidence type="ECO:0000313" key="1">
    <source>
        <dbReference type="EMBL" id="GAH35811.1"/>
    </source>
</evidence>
<reference evidence="1" key="1">
    <citation type="journal article" date="2014" name="Front. Microbiol.">
        <title>High frequency of phylogenetically diverse reductive dehalogenase-homologous genes in deep subseafloor sedimentary metagenomes.</title>
        <authorList>
            <person name="Kawai M."/>
            <person name="Futagami T."/>
            <person name="Toyoda A."/>
            <person name="Takaki Y."/>
            <person name="Nishi S."/>
            <person name="Hori S."/>
            <person name="Arai W."/>
            <person name="Tsubouchi T."/>
            <person name="Morono Y."/>
            <person name="Uchiyama I."/>
            <person name="Ito T."/>
            <person name="Fujiyama A."/>
            <person name="Inagaki F."/>
            <person name="Takami H."/>
        </authorList>
    </citation>
    <scope>NUCLEOTIDE SEQUENCE</scope>
    <source>
        <strain evidence="1">Expedition CK06-06</strain>
    </source>
</reference>
<feature type="non-terminal residue" evidence="1">
    <location>
        <position position="30"/>
    </location>
</feature>
<gene>
    <name evidence="1" type="ORF">S03H2_20279</name>
</gene>
<comment type="caution">
    <text evidence="1">The sequence shown here is derived from an EMBL/GenBank/DDBJ whole genome shotgun (WGS) entry which is preliminary data.</text>
</comment>
<protein>
    <submittedName>
        <fullName evidence="1">Uncharacterized protein</fullName>
    </submittedName>
</protein>